<sequence length="214" mass="23597">MKDKPNEWVSVSDLMSGVMAVVMLLLVMSVLQKTWSDVKHKQEMEQGIGAQRAKVSKMLEEIKTSLDGMQNEGLVALDSGSQKITLRDGVFNRGSACIAPAARQALATIETQVVKFLNEFSAGQVYIEGYTDNLPVARPVTNFDSFCTVYDDNFTLSAARAREARKFIVGDLKTAIARRVIVAGYGDSQPIPGVPPEDARQRRIEVRFVLADKQ</sequence>
<evidence type="ECO:0000256" key="1">
    <source>
        <dbReference type="PROSITE-ProRule" id="PRU00473"/>
    </source>
</evidence>
<dbReference type="STRING" id="1121863.GCA_000621185_00496"/>
<keyword evidence="4" id="KW-0282">Flagellum</keyword>
<keyword evidence="4" id="KW-0966">Cell projection</keyword>
<keyword evidence="1 2" id="KW-0472">Membrane</keyword>
<dbReference type="Pfam" id="PF00691">
    <property type="entry name" value="OmpA"/>
    <property type="match status" value="1"/>
</dbReference>
<evidence type="ECO:0000313" key="4">
    <source>
        <dbReference type="EMBL" id="KMV36165.1"/>
    </source>
</evidence>
<dbReference type="InterPro" id="IPR036737">
    <property type="entry name" value="OmpA-like_sf"/>
</dbReference>
<feature type="domain" description="OmpA-like" evidence="3">
    <location>
        <begin position="78"/>
        <end position="212"/>
    </location>
</feature>
<protein>
    <submittedName>
        <fullName evidence="4">Flagellar motor protein MotB</fullName>
    </submittedName>
</protein>
<keyword evidence="5" id="KW-1185">Reference proteome</keyword>
<dbReference type="Proteomes" id="UP000037315">
    <property type="component" value="Unassembled WGS sequence"/>
</dbReference>
<dbReference type="OrthoDB" id="9815217at2"/>
<name>A0A0J8VUN6_9ENTR</name>
<dbReference type="PROSITE" id="PS51123">
    <property type="entry name" value="OMPA_2"/>
    <property type="match status" value="1"/>
</dbReference>
<keyword evidence="4" id="KW-0969">Cilium</keyword>
<dbReference type="GO" id="GO:0016020">
    <property type="term" value="C:membrane"/>
    <property type="evidence" value="ECO:0007669"/>
    <property type="project" value="UniProtKB-UniRule"/>
</dbReference>
<proteinExistence type="predicted"/>
<dbReference type="PANTHER" id="PTHR30329">
    <property type="entry name" value="STATOR ELEMENT OF FLAGELLAR MOTOR COMPLEX"/>
    <property type="match status" value="1"/>
</dbReference>
<dbReference type="RefSeq" id="WP_024560891.1">
    <property type="nucleotide sequence ID" value="NZ_LFEJ01000003.1"/>
</dbReference>
<dbReference type="PATRIC" id="fig|1656095.3.peg.124"/>
<keyword evidence="2" id="KW-1133">Transmembrane helix</keyword>
<dbReference type="CDD" id="cd07185">
    <property type="entry name" value="OmpA_C-like"/>
    <property type="match status" value="1"/>
</dbReference>
<evidence type="ECO:0000259" key="3">
    <source>
        <dbReference type="PROSITE" id="PS51123"/>
    </source>
</evidence>
<feature type="transmembrane region" description="Helical" evidence="2">
    <location>
        <begin position="14"/>
        <end position="31"/>
    </location>
</feature>
<dbReference type="AlphaFoldDB" id="A0A0J8VUN6"/>
<gene>
    <name evidence="4" type="ORF">ACH50_01770</name>
</gene>
<comment type="caution">
    <text evidence="4">The sequence shown here is derived from an EMBL/GenBank/DDBJ whole genome shotgun (WGS) entry which is preliminary data.</text>
</comment>
<organism evidence="4 5">
    <name type="scientific">Franconibacter pulveris</name>
    <dbReference type="NCBI Taxonomy" id="435910"/>
    <lineage>
        <taxon>Bacteria</taxon>
        <taxon>Pseudomonadati</taxon>
        <taxon>Pseudomonadota</taxon>
        <taxon>Gammaproteobacteria</taxon>
        <taxon>Enterobacterales</taxon>
        <taxon>Enterobacteriaceae</taxon>
        <taxon>Franconibacter</taxon>
    </lineage>
</organism>
<evidence type="ECO:0000313" key="5">
    <source>
        <dbReference type="Proteomes" id="UP000037315"/>
    </source>
</evidence>
<evidence type="ECO:0000256" key="2">
    <source>
        <dbReference type="SAM" id="Phobius"/>
    </source>
</evidence>
<dbReference type="InterPro" id="IPR006665">
    <property type="entry name" value="OmpA-like"/>
</dbReference>
<reference evidence="4 5" key="1">
    <citation type="submission" date="2015-06" db="EMBL/GenBank/DDBJ databases">
        <title>Genome sequencing of Cronobacter sp. strain DJ34 isolated from petroleum contaminated sludge of Duliajan Oil Fields, Assam, India.</title>
        <authorList>
            <person name="Pal S."/>
            <person name="Banerjee T.D."/>
            <person name="Roy A."/>
            <person name="Sar P."/>
            <person name="Kazy S.K."/>
        </authorList>
    </citation>
    <scope>NUCLEOTIDE SEQUENCE [LARGE SCALE GENOMIC DNA]</scope>
    <source>
        <strain evidence="4 5">DJ34</strain>
    </source>
</reference>
<dbReference type="InterPro" id="IPR050330">
    <property type="entry name" value="Bact_OuterMem_StrucFunc"/>
</dbReference>
<dbReference type="EMBL" id="LFEJ01000003">
    <property type="protein sequence ID" value="KMV36165.1"/>
    <property type="molecule type" value="Genomic_DNA"/>
</dbReference>
<dbReference type="SUPFAM" id="SSF103088">
    <property type="entry name" value="OmpA-like"/>
    <property type="match status" value="1"/>
</dbReference>
<dbReference type="Gene3D" id="3.30.1330.60">
    <property type="entry name" value="OmpA-like domain"/>
    <property type="match status" value="1"/>
</dbReference>
<dbReference type="PANTHER" id="PTHR30329:SF21">
    <property type="entry name" value="LIPOPROTEIN YIAD-RELATED"/>
    <property type="match status" value="1"/>
</dbReference>
<keyword evidence="2" id="KW-0812">Transmembrane</keyword>
<accession>A0A0J8VUN6</accession>